<dbReference type="Pfam" id="PF18119">
    <property type="entry name" value="RIG-I_C"/>
    <property type="match status" value="1"/>
</dbReference>
<keyword evidence="4" id="KW-0963">Cytoplasm</keyword>
<organism evidence="23 24">
    <name type="scientific">Amphilophus citrinellus</name>
    <name type="common">Midas cichlid</name>
    <name type="synonym">Cichlasoma citrinellum</name>
    <dbReference type="NCBI Taxonomy" id="61819"/>
    <lineage>
        <taxon>Eukaryota</taxon>
        <taxon>Metazoa</taxon>
        <taxon>Chordata</taxon>
        <taxon>Craniata</taxon>
        <taxon>Vertebrata</taxon>
        <taxon>Euteleostomi</taxon>
        <taxon>Actinopterygii</taxon>
        <taxon>Neopterygii</taxon>
        <taxon>Teleostei</taxon>
        <taxon>Neoteleostei</taxon>
        <taxon>Acanthomorphata</taxon>
        <taxon>Ovalentaria</taxon>
        <taxon>Cichlomorphae</taxon>
        <taxon>Cichliformes</taxon>
        <taxon>Cichlidae</taxon>
        <taxon>New World cichlids</taxon>
        <taxon>Cichlasomatinae</taxon>
        <taxon>Heroini</taxon>
        <taxon>Amphilophus</taxon>
    </lineage>
</organism>
<dbReference type="Gene3D" id="3.40.50.300">
    <property type="entry name" value="P-loop containing nucleotide triphosphate hydrolases"/>
    <property type="match status" value="2"/>
</dbReference>
<dbReference type="InterPro" id="IPR021673">
    <property type="entry name" value="RLR_CTR"/>
</dbReference>
<keyword evidence="14" id="KW-0067">ATP-binding</keyword>
<evidence type="ECO:0000256" key="16">
    <source>
        <dbReference type="ARBA" id="ARBA00022859"/>
    </source>
</evidence>
<evidence type="ECO:0000256" key="9">
    <source>
        <dbReference type="ARBA" id="ARBA00022737"/>
    </source>
</evidence>
<dbReference type="InterPro" id="IPR011029">
    <property type="entry name" value="DEATH-like_dom_sf"/>
</dbReference>
<evidence type="ECO:0000256" key="15">
    <source>
        <dbReference type="ARBA" id="ARBA00022843"/>
    </source>
</evidence>
<dbReference type="EC" id="3.6.4.13" evidence="3"/>
<dbReference type="PANTHER" id="PTHR14074:SF14">
    <property type="entry name" value="INTERFERON-INDUCED HELICASE C DOMAIN-CONTAINING PROTEIN 1"/>
    <property type="match status" value="1"/>
</dbReference>
<dbReference type="InterPro" id="IPR001650">
    <property type="entry name" value="Helicase_C-like"/>
</dbReference>
<keyword evidence="6" id="KW-0597">Phosphoprotein</keyword>
<name>A0A3Q0SUZ2_AMPCI</name>
<evidence type="ECO:0000256" key="1">
    <source>
        <dbReference type="ARBA" id="ARBA00004496"/>
    </source>
</evidence>
<comment type="subcellular location">
    <subcellularLocation>
        <location evidence="1">Cytoplasm</location>
    </subcellularLocation>
</comment>
<dbReference type="STRING" id="61819.ENSACIP00000027361"/>
<protein>
    <recommendedName>
        <fullName evidence="3">RNA helicase</fullName>
        <ecNumber evidence="3">3.6.4.13</ecNumber>
    </recommendedName>
</protein>
<dbReference type="Gene3D" id="1.20.1320.30">
    <property type="match status" value="1"/>
</dbReference>
<feature type="domain" description="Helicase C-terminal" evidence="21">
    <location>
        <begin position="653"/>
        <end position="821"/>
    </location>
</feature>
<evidence type="ECO:0000259" key="22">
    <source>
        <dbReference type="PROSITE" id="PS51789"/>
    </source>
</evidence>
<feature type="domain" description="Helicase ATP-binding" evidence="20">
    <location>
        <begin position="295"/>
        <end position="488"/>
    </location>
</feature>
<proteinExistence type="inferred from homology"/>
<evidence type="ECO:0000256" key="11">
    <source>
        <dbReference type="ARBA" id="ARBA00022801"/>
    </source>
</evidence>
<keyword evidence="13" id="KW-0862">Zinc</keyword>
<evidence type="ECO:0000256" key="2">
    <source>
        <dbReference type="ARBA" id="ARBA00006866"/>
    </source>
</evidence>
<dbReference type="Pfam" id="PF16739">
    <property type="entry name" value="CARD_2"/>
    <property type="match status" value="2"/>
</dbReference>
<dbReference type="Ensembl" id="ENSACIT00000028081.1">
    <property type="protein sequence ID" value="ENSACIP00000027361.1"/>
    <property type="gene ID" value="ENSACIG00000021179.1"/>
</dbReference>
<comment type="catalytic activity">
    <reaction evidence="19">
        <text>ATP + H2O = ADP + phosphate + H(+)</text>
        <dbReference type="Rhea" id="RHEA:13065"/>
        <dbReference type="ChEBI" id="CHEBI:15377"/>
        <dbReference type="ChEBI" id="CHEBI:15378"/>
        <dbReference type="ChEBI" id="CHEBI:30616"/>
        <dbReference type="ChEBI" id="CHEBI:43474"/>
        <dbReference type="ChEBI" id="CHEBI:456216"/>
        <dbReference type="EC" id="3.6.4.13"/>
    </reaction>
    <physiologicalReaction direction="left-to-right" evidence="19">
        <dbReference type="Rhea" id="RHEA:13066"/>
    </physiologicalReaction>
</comment>
<dbReference type="SMART" id="SM00490">
    <property type="entry name" value="HELICc"/>
    <property type="match status" value="1"/>
</dbReference>
<dbReference type="GO" id="GO:0039530">
    <property type="term" value="P:MDA-5 signaling pathway"/>
    <property type="evidence" value="ECO:0007669"/>
    <property type="project" value="TreeGrafter"/>
</dbReference>
<dbReference type="GO" id="GO:0005524">
    <property type="term" value="F:ATP binding"/>
    <property type="evidence" value="ECO:0007669"/>
    <property type="project" value="UniProtKB-KW"/>
</dbReference>
<keyword evidence="15" id="KW-0832">Ubl conjugation</keyword>
<evidence type="ECO:0000256" key="19">
    <source>
        <dbReference type="ARBA" id="ARBA00049390"/>
    </source>
</evidence>
<dbReference type="GO" id="GO:0003724">
    <property type="term" value="F:RNA helicase activity"/>
    <property type="evidence" value="ECO:0007669"/>
    <property type="project" value="UniProtKB-EC"/>
</dbReference>
<dbReference type="PANTHER" id="PTHR14074">
    <property type="entry name" value="HELICASE WITH DEATH DOMAIN-RELATED"/>
    <property type="match status" value="1"/>
</dbReference>
<keyword evidence="12" id="KW-0347">Helicase</keyword>
<evidence type="ECO:0000256" key="18">
    <source>
        <dbReference type="ARBA" id="ARBA00023118"/>
    </source>
</evidence>
<dbReference type="InterPro" id="IPR041204">
    <property type="entry name" value="RIG-I-like_C"/>
</dbReference>
<dbReference type="InterPro" id="IPR031964">
    <property type="entry name" value="CARD_dom"/>
</dbReference>
<keyword evidence="9" id="KW-0677">Repeat</keyword>
<keyword evidence="10" id="KW-0547">Nucleotide-binding</keyword>
<dbReference type="SUPFAM" id="SSF47986">
    <property type="entry name" value="DEATH domain"/>
    <property type="match status" value="1"/>
</dbReference>
<keyword evidence="11" id="KW-0378">Hydrolase</keyword>
<keyword evidence="7" id="KW-0399">Innate immunity</keyword>
<evidence type="ECO:0000256" key="17">
    <source>
        <dbReference type="ARBA" id="ARBA00022884"/>
    </source>
</evidence>
<evidence type="ECO:0000256" key="10">
    <source>
        <dbReference type="ARBA" id="ARBA00022741"/>
    </source>
</evidence>
<dbReference type="Pfam" id="PF00271">
    <property type="entry name" value="Helicase_C"/>
    <property type="match status" value="1"/>
</dbReference>
<accession>A0A3Q0SUZ2</accession>
<dbReference type="PROSITE" id="PS51789">
    <property type="entry name" value="RLR_CTR"/>
    <property type="match status" value="1"/>
</dbReference>
<dbReference type="SMART" id="SM00487">
    <property type="entry name" value="DEXDc"/>
    <property type="match status" value="1"/>
</dbReference>
<evidence type="ECO:0000256" key="13">
    <source>
        <dbReference type="ARBA" id="ARBA00022833"/>
    </source>
</evidence>
<dbReference type="OMA" id="TFCQMNP"/>
<dbReference type="CDD" id="cd12090">
    <property type="entry name" value="MDA5_ID"/>
    <property type="match status" value="1"/>
</dbReference>
<dbReference type="InterPro" id="IPR051363">
    <property type="entry name" value="RLR_Helicase"/>
</dbReference>
<evidence type="ECO:0000256" key="5">
    <source>
        <dbReference type="ARBA" id="ARBA00022499"/>
    </source>
</evidence>
<keyword evidence="8" id="KW-0479">Metal-binding</keyword>
<dbReference type="GO" id="GO:0003677">
    <property type="term" value="F:DNA binding"/>
    <property type="evidence" value="ECO:0007669"/>
    <property type="project" value="InterPro"/>
</dbReference>
<keyword evidence="16" id="KW-0391">Immunity</keyword>
<feature type="domain" description="RLR CTR" evidence="22">
    <location>
        <begin position="840"/>
        <end position="973"/>
    </location>
</feature>
<dbReference type="InterPro" id="IPR014001">
    <property type="entry name" value="Helicase_ATP-bd"/>
</dbReference>
<evidence type="ECO:0000259" key="20">
    <source>
        <dbReference type="PROSITE" id="PS51192"/>
    </source>
</evidence>
<evidence type="ECO:0000256" key="3">
    <source>
        <dbReference type="ARBA" id="ARBA00012552"/>
    </source>
</evidence>
<dbReference type="GO" id="GO:0003725">
    <property type="term" value="F:double-stranded RNA binding"/>
    <property type="evidence" value="ECO:0007669"/>
    <property type="project" value="TreeGrafter"/>
</dbReference>
<dbReference type="CDD" id="cd15807">
    <property type="entry name" value="MDA5_C"/>
    <property type="match status" value="1"/>
</dbReference>
<dbReference type="InterPro" id="IPR006935">
    <property type="entry name" value="Helicase/UvrB_N"/>
</dbReference>
<dbReference type="GO" id="GO:0003727">
    <property type="term" value="F:single-stranded RNA binding"/>
    <property type="evidence" value="ECO:0007669"/>
    <property type="project" value="TreeGrafter"/>
</dbReference>
<evidence type="ECO:0000313" key="24">
    <source>
        <dbReference type="Proteomes" id="UP000261340"/>
    </source>
</evidence>
<dbReference type="GeneTree" id="ENSGT00940000153173"/>
<comment type="similarity">
    <text evidence="2">Belongs to the helicase family. RLR subfamily.</text>
</comment>
<evidence type="ECO:0000256" key="12">
    <source>
        <dbReference type="ARBA" id="ARBA00022806"/>
    </source>
</evidence>
<keyword evidence="24" id="KW-1185">Reference proteome</keyword>
<dbReference type="Pfam" id="PF04851">
    <property type="entry name" value="ResIII"/>
    <property type="match status" value="1"/>
</dbReference>
<evidence type="ECO:0000259" key="21">
    <source>
        <dbReference type="PROSITE" id="PS51194"/>
    </source>
</evidence>
<keyword evidence="18" id="KW-0051">Antiviral defense</keyword>
<dbReference type="GO" id="GO:0005737">
    <property type="term" value="C:cytoplasm"/>
    <property type="evidence" value="ECO:0007669"/>
    <property type="project" value="UniProtKB-SubCell"/>
</dbReference>
<evidence type="ECO:0000256" key="14">
    <source>
        <dbReference type="ARBA" id="ARBA00022840"/>
    </source>
</evidence>
<reference evidence="23" key="2">
    <citation type="submission" date="2025-09" db="UniProtKB">
        <authorList>
            <consortium name="Ensembl"/>
        </authorList>
    </citation>
    <scope>IDENTIFICATION</scope>
</reference>
<dbReference type="InterPro" id="IPR027417">
    <property type="entry name" value="P-loop_NTPase"/>
</dbReference>
<dbReference type="Proteomes" id="UP000261340">
    <property type="component" value="Unplaced"/>
</dbReference>
<dbReference type="PROSITE" id="PS51192">
    <property type="entry name" value="HELICASE_ATP_BIND_1"/>
    <property type="match status" value="1"/>
</dbReference>
<reference evidence="23" key="1">
    <citation type="submission" date="2025-08" db="UniProtKB">
        <authorList>
            <consortium name="Ensembl"/>
        </authorList>
    </citation>
    <scope>IDENTIFICATION</scope>
</reference>
<dbReference type="GO" id="GO:0140374">
    <property type="term" value="P:antiviral innate immune response"/>
    <property type="evidence" value="ECO:0007669"/>
    <property type="project" value="TreeGrafter"/>
</dbReference>
<evidence type="ECO:0000256" key="7">
    <source>
        <dbReference type="ARBA" id="ARBA00022588"/>
    </source>
</evidence>
<dbReference type="GO" id="GO:0016787">
    <property type="term" value="F:hydrolase activity"/>
    <property type="evidence" value="ECO:0007669"/>
    <property type="project" value="UniProtKB-KW"/>
</dbReference>
<dbReference type="Gene3D" id="2.170.150.30">
    <property type="entry name" value="RIG-I-like receptor, C-terminal regulatory domain"/>
    <property type="match status" value="1"/>
</dbReference>
<keyword evidence="5" id="KW-1017">Isopeptide bond</keyword>
<evidence type="ECO:0000256" key="8">
    <source>
        <dbReference type="ARBA" id="ARBA00022723"/>
    </source>
</evidence>
<sequence>MEPETDEMREKLIDYFRPRLKELIVVDRVLDLIDFIENQKKEQIRQKARNDGDISAAECLIDAVLKGPHTPGWFTTFVNALSEGDCKYAADYMQLNLPSPEVEAENDTCVKLIQLLGPSLEDMRTDKVCLECFSKGLLTEDESERITTETVNRGLRSGAGALLRRIVKRPPGWYSVFLQILLDTEHKKLYDELTAESCDGTESMEVTVNEEPMDESAGHTEHVCLTSALRSVKEVHSHVSYLPVMECFQSSFSFSGRVFCVSEPLLFIADGGALGVVRSPEKKEIILRDYQMEVAGPALEGKNIIICLPTGSGKTRVAVYITKKHLERRKAEGKSGKVVVLVNKIPLVEQHYSAEFLPFLKQPYKVERVSGDSQLKISFTEIVKKNDIIICTAQILENYLERDNKGEDEGVKLSDLTLIIIDECHHTQKGEVYNHIMMRYLKQKHKNIRLKKEQKEPMPLPQILGLTASPGVGGATKMEKAEEHILRICANLDASKIMTRSREEFKKEQRKLIVTVEDRREDPFGDVIKKIMTAIHDLAELSPTCDLGSQNYEQWVVQKERQAAKEENPKVRVCAEHLRQYSESLNLSNTIRMQDAFSFLNKYYEEEMKKKTSPEEEHNIQITDTERFLFRLFEDNKKELETLAKNPEYENDSLSKLKTNILREFSSRDVARGIIFIKTRRSAIALNQWIQENPKFADIGVKSAYVIGGGDQSVVKPMTAAEQKDVLKKFGTGEVNLLIATTVAEEGLDIPACNFVIRYGLVTNEIAMIQAQGRGRAEDSSYTLVEVKNSGVAEKECVNEYRKKMMNKAIQKIKSLRQADYDRRITEFQIQAIMEEKLRMTKKKHKDVKNVNPSDVKFSCRSCSKHVCTGEDIEIIENMHRVNVTPQFSKLYIQRENTTLQERLLDYETNGIIACKECGQVWGSMMMYKGIECPCLHVKNFVVNLNGKKISKCTKWSELPIKFPAFDYIEHASKMTLSDESDDDETV</sequence>
<evidence type="ECO:0000256" key="6">
    <source>
        <dbReference type="ARBA" id="ARBA00022553"/>
    </source>
</evidence>
<dbReference type="SUPFAM" id="SSF52540">
    <property type="entry name" value="P-loop containing nucleoside triphosphate hydrolases"/>
    <property type="match status" value="2"/>
</dbReference>
<dbReference type="AlphaFoldDB" id="A0A3Q0SUZ2"/>
<dbReference type="PROSITE" id="PS51194">
    <property type="entry name" value="HELICASE_CTER"/>
    <property type="match status" value="1"/>
</dbReference>
<dbReference type="FunFam" id="3.40.50.300:FF:000893">
    <property type="entry name" value="Interferon-induced with helicase C domain 1"/>
    <property type="match status" value="1"/>
</dbReference>
<evidence type="ECO:0000313" key="23">
    <source>
        <dbReference type="Ensembl" id="ENSACIP00000027361.1"/>
    </source>
</evidence>
<dbReference type="InterPro" id="IPR038557">
    <property type="entry name" value="RLR_C_sf"/>
</dbReference>
<keyword evidence="17" id="KW-0694">RNA-binding</keyword>
<dbReference type="GO" id="GO:0008270">
    <property type="term" value="F:zinc ion binding"/>
    <property type="evidence" value="ECO:0007669"/>
    <property type="project" value="TreeGrafter"/>
</dbReference>
<dbReference type="Gene3D" id="1.10.533.10">
    <property type="entry name" value="Death Domain, Fas"/>
    <property type="match status" value="2"/>
</dbReference>
<evidence type="ECO:0000256" key="4">
    <source>
        <dbReference type="ARBA" id="ARBA00022490"/>
    </source>
</evidence>
<dbReference type="Pfam" id="PF11648">
    <property type="entry name" value="RIG-I_C-RD"/>
    <property type="match status" value="1"/>
</dbReference>